<dbReference type="SUPFAM" id="SSF143800">
    <property type="entry name" value="L28p-like"/>
    <property type="match status" value="1"/>
</dbReference>
<dbReference type="GO" id="GO:0005840">
    <property type="term" value="C:ribosome"/>
    <property type="evidence" value="ECO:0007669"/>
    <property type="project" value="UniProtKB-KW"/>
</dbReference>
<dbReference type="GO" id="GO:0003735">
    <property type="term" value="F:structural constituent of ribosome"/>
    <property type="evidence" value="ECO:0007669"/>
    <property type="project" value="InterPro"/>
</dbReference>
<dbReference type="Proteomes" id="UP000315689">
    <property type="component" value="Unassembled WGS sequence"/>
</dbReference>
<dbReference type="GO" id="GO:1990904">
    <property type="term" value="C:ribonucleoprotein complex"/>
    <property type="evidence" value="ECO:0007669"/>
    <property type="project" value="UniProtKB-KW"/>
</dbReference>
<dbReference type="InterPro" id="IPR042105">
    <property type="entry name" value="Ribosomal_bL31_sf"/>
</dbReference>
<evidence type="ECO:0000313" key="6">
    <source>
        <dbReference type="Proteomes" id="UP000315689"/>
    </source>
</evidence>
<dbReference type="AlphaFoldDB" id="A0A554LI22"/>
<dbReference type="InterPro" id="IPR034704">
    <property type="entry name" value="Ribosomal_bL28/bL31-like_sf"/>
</dbReference>
<dbReference type="NCBIfam" id="NF000612">
    <property type="entry name" value="PRK00019.1"/>
    <property type="match status" value="1"/>
</dbReference>
<dbReference type="EMBL" id="VMGK01000023">
    <property type="protein sequence ID" value="TSC92516.1"/>
    <property type="molecule type" value="Genomic_DNA"/>
</dbReference>
<feature type="region of interest" description="Disordered" evidence="4">
    <location>
        <begin position="1"/>
        <end position="25"/>
    </location>
</feature>
<keyword evidence="2 3" id="KW-0687">Ribonucleoprotein</keyword>
<reference evidence="5 6" key="1">
    <citation type="submission" date="2017-07" db="EMBL/GenBank/DDBJ databases">
        <title>Mechanisms for carbon and nitrogen cycling indicate functional differentiation within the Candidate Phyla Radiation.</title>
        <authorList>
            <person name="Danczak R.E."/>
            <person name="Johnston M.D."/>
            <person name="Kenah C."/>
            <person name="Slattery M."/>
            <person name="Wrighton K.C."/>
            <person name="Wilkins M.J."/>
        </authorList>
    </citation>
    <scope>NUCLEOTIDE SEQUENCE [LARGE SCALE GENOMIC DNA]</scope>
    <source>
        <strain evidence="5">Licking1014_7</strain>
    </source>
</reference>
<comment type="similarity">
    <text evidence="3">Belongs to the bacterial ribosomal protein bL31 family.</text>
</comment>
<dbReference type="PROSITE" id="PS01143">
    <property type="entry name" value="RIBOSOMAL_L31"/>
    <property type="match status" value="1"/>
</dbReference>
<gene>
    <name evidence="5" type="ORF">CEN89_653</name>
</gene>
<keyword evidence="1 3" id="KW-0689">Ribosomal protein</keyword>
<dbReference type="InterPro" id="IPR002150">
    <property type="entry name" value="Ribosomal_bL31"/>
</dbReference>
<dbReference type="PRINTS" id="PR01249">
    <property type="entry name" value="RIBOSOMALL31"/>
</dbReference>
<evidence type="ECO:0000256" key="2">
    <source>
        <dbReference type="ARBA" id="ARBA00023274"/>
    </source>
</evidence>
<evidence type="ECO:0000256" key="1">
    <source>
        <dbReference type="ARBA" id="ARBA00022980"/>
    </source>
</evidence>
<evidence type="ECO:0000256" key="3">
    <source>
        <dbReference type="RuleBase" id="RU000564"/>
    </source>
</evidence>
<evidence type="ECO:0000256" key="4">
    <source>
        <dbReference type="SAM" id="MobiDB-lite"/>
    </source>
</evidence>
<dbReference type="NCBIfam" id="TIGR00105">
    <property type="entry name" value="L31"/>
    <property type="match status" value="1"/>
</dbReference>
<accession>A0A554LI22</accession>
<comment type="caution">
    <text evidence="5">The sequence shown here is derived from an EMBL/GenBank/DDBJ whole genome shotgun (WGS) entry which is preliminary data.</text>
</comment>
<organism evidence="5 6">
    <name type="scientific">Candidatus Berkelbacteria bacterium Licking1014_7</name>
    <dbReference type="NCBI Taxonomy" id="2017147"/>
    <lineage>
        <taxon>Bacteria</taxon>
        <taxon>Candidatus Berkelbacteria</taxon>
    </lineage>
</organism>
<dbReference type="PANTHER" id="PTHR33280:SF1">
    <property type="entry name" value="LARGE RIBOSOMAL SUBUNIT PROTEIN BL31C"/>
    <property type="match status" value="1"/>
</dbReference>
<proteinExistence type="inferred from homology"/>
<sequence>MSKTKKTKKQNQKTPIKQVKKSAKTATKIPQIKIPFYFDAKIECACGEKYTVGSTVRQTRVEICSACHPYFTGTKRFVDTAGQVDKFKAKLARVEVLRKQRIASKKTKEK</sequence>
<name>A0A554LI22_9BACT</name>
<feature type="compositionally biased region" description="Basic residues" evidence="4">
    <location>
        <begin position="1"/>
        <end position="11"/>
    </location>
</feature>
<dbReference type="Pfam" id="PF01197">
    <property type="entry name" value="Ribosomal_L31"/>
    <property type="match status" value="1"/>
</dbReference>
<dbReference type="PANTHER" id="PTHR33280">
    <property type="entry name" value="50S RIBOSOMAL PROTEIN L31, CHLOROPLASTIC"/>
    <property type="match status" value="1"/>
</dbReference>
<dbReference type="GO" id="GO:0006412">
    <property type="term" value="P:translation"/>
    <property type="evidence" value="ECO:0007669"/>
    <property type="project" value="InterPro"/>
</dbReference>
<evidence type="ECO:0000313" key="5">
    <source>
        <dbReference type="EMBL" id="TSC92516.1"/>
    </source>
</evidence>
<dbReference type="Gene3D" id="4.10.830.30">
    <property type="entry name" value="Ribosomal protein L31"/>
    <property type="match status" value="1"/>
</dbReference>
<protein>
    <recommendedName>
        <fullName evidence="3">50S ribosomal protein L31</fullName>
    </recommendedName>
</protein>